<keyword evidence="3" id="KW-0805">Transcription regulation</keyword>
<protein>
    <submittedName>
        <fullName evidence="9">Cu(I)-responsive transcriptional regulator</fullName>
    </submittedName>
</protein>
<organism evidence="9 10">
    <name type="scientific">Acidovorax facilis</name>
    <dbReference type="NCBI Taxonomy" id="12917"/>
    <lineage>
        <taxon>Bacteria</taxon>
        <taxon>Pseudomonadati</taxon>
        <taxon>Pseudomonadota</taxon>
        <taxon>Betaproteobacteria</taxon>
        <taxon>Burkholderiales</taxon>
        <taxon>Comamonadaceae</taxon>
        <taxon>Acidovorax</taxon>
    </lineage>
</organism>
<dbReference type="EMBL" id="JBHSAJ010000161">
    <property type="protein sequence ID" value="MFC3938027.1"/>
    <property type="molecule type" value="Genomic_DNA"/>
</dbReference>
<keyword evidence="2" id="KW-0963">Cytoplasm</keyword>
<dbReference type="PANTHER" id="PTHR30204">
    <property type="entry name" value="REDOX-CYCLING DRUG-SENSING TRANSCRIPTIONAL ACTIVATOR SOXR"/>
    <property type="match status" value="1"/>
</dbReference>
<reference evidence="10" key="1">
    <citation type="journal article" date="2019" name="Int. J. Syst. Evol. Microbiol.">
        <title>The Global Catalogue of Microorganisms (GCM) 10K type strain sequencing project: providing services to taxonomists for standard genome sequencing and annotation.</title>
        <authorList>
            <consortium name="The Broad Institute Genomics Platform"/>
            <consortium name="The Broad Institute Genome Sequencing Center for Infectious Disease"/>
            <person name="Wu L."/>
            <person name="Ma J."/>
        </authorList>
    </citation>
    <scope>NUCLEOTIDE SEQUENCE [LARGE SCALE GENOMIC DNA]</scope>
    <source>
        <strain evidence="10">CCUG 2113</strain>
    </source>
</reference>
<keyword evidence="10" id="KW-1185">Reference proteome</keyword>
<gene>
    <name evidence="9" type="primary">cueR</name>
    <name evidence="9" type="ORF">ACFOW3_25750</name>
</gene>
<feature type="region of interest" description="Disordered" evidence="7">
    <location>
        <begin position="1"/>
        <end position="20"/>
    </location>
</feature>
<evidence type="ECO:0000259" key="8">
    <source>
        <dbReference type="PROSITE" id="PS50937"/>
    </source>
</evidence>
<evidence type="ECO:0000256" key="5">
    <source>
        <dbReference type="ARBA" id="ARBA00023163"/>
    </source>
</evidence>
<evidence type="ECO:0000256" key="6">
    <source>
        <dbReference type="SAM" id="Coils"/>
    </source>
</evidence>
<dbReference type="PROSITE" id="PS50937">
    <property type="entry name" value="HTH_MERR_2"/>
    <property type="match status" value="1"/>
</dbReference>
<proteinExistence type="predicted"/>
<feature type="domain" description="HTH merR-type" evidence="8">
    <location>
        <begin position="32"/>
        <end position="98"/>
    </location>
</feature>
<keyword evidence="5" id="KW-0804">Transcription</keyword>
<comment type="subcellular location">
    <subcellularLocation>
        <location evidence="1">Cytoplasm</location>
    </subcellularLocation>
</comment>
<evidence type="ECO:0000256" key="7">
    <source>
        <dbReference type="SAM" id="MobiDB-lite"/>
    </source>
</evidence>
<dbReference type="RefSeq" id="WP_055402112.1">
    <property type="nucleotide sequence ID" value="NZ_JAMXAX010000142.1"/>
</dbReference>
<dbReference type="PROSITE" id="PS00552">
    <property type="entry name" value="HTH_MERR_1"/>
    <property type="match status" value="1"/>
</dbReference>
<dbReference type="Proteomes" id="UP001595693">
    <property type="component" value="Unassembled WGS sequence"/>
</dbReference>
<dbReference type="Pfam" id="PF00376">
    <property type="entry name" value="MerR"/>
    <property type="match status" value="1"/>
</dbReference>
<feature type="coiled-coil region" evidence="6">
    <location>
        <begin position="110"/>
        <end position="137"/>
    </location>
</feature>
<evidence type="ECO:0000256" key="2">
    <source>
        <dbReference type="ARBA" id="ARBA00022490"/>
    </source>
</evidence>
<dbReference type="Pfam" id="PF09278">
    <property type="entry name" value="MerR-DNA-bind"/>
    <property type="match status" value="1"/>
</dbReference>
<sequence length="175" mass="19306">MTTPHSPHASHVAPTARAKAAAPRATTWPVPIGVAARRAGISARMVRHYESLGLISGVARTDSGYRQYTEADVHALHFIRRSRDLGFSMEEIAELLGLWHDRSRASSQVKRIAQQHIDDLSERIAQMQAMQRSLQTLVSCCKGNDRPDCPILDDLAAGQAEHHAPRASRKTLSNQ</sequence>
<dbReference type="InterPro" id="IPR000551">
    <property type="entry name" value="MerR-type_HTH_dom"/>
</dbReference>
<keyword evidence="6" id="KW-0175">Coiled coil</keyword>
<dbReference type="CDD" id="cd01108">
    <property type="entry name" value="HTH_CueR"/>
    <property type="match status" value="1"/>
</dbReference>
<dbReference type="InterPro" id="IPR011789">
    <property type="entry name" value="CueR"/>
</dbReference>
<comment type="caution">
    <text evidence="9">The sequence shown here is derived from an EMBL/GenBank/DDBJ whole genome shotgun (WGS) entry which is preliminary data.</text>
</comment>
<evidence type="ECO:0000256" key="1">
    <source>
        <dbReference type="ARBA" id="ARBA00004496"/>
    </source>
</evidence>
<evidence type="ECO:0000313" key="9">
    <source>
        <dbReference type="EMBL" id="MFC3938027.1"/>
    </source>
</evidence>
<dbReference type="PANTHER" id="PTHR30204:SF94">
    <property type="entry name" value="HEAVY METAL-DEPENDENT TRANSCRIPTIONAL REGULATOR HI_0293-RELATED"/>
    <property type="match status" value="1"/>
</dbReference>
<evidence type="ECO:0000256" key="4">
    <source>
        <dbReference type="ARBA" id="ARBA00023125"/>
    </source>
</evidence>
<dbReference type="InterPro" id="IPR015358">
    <property type="entry name" value="Tscrpt_reg_MerR_DNA-bd"/>
</dbReference>
<dbReference type="InterPro" id="IPR047057">
    <property type="entry name" value="MerR_fam"/>
</dbReference>
<dbReference type="InterPro" id="IPR009061">
    <property type="entry name" value="DNA-bd_dom_put_sf"/>
</dbReference>
<accession>A0ABV8DI73</accession>
<dbReference type="NCBIfam" id="TIGR02044">
    <property type="entry name" value="CueR"/>
    <property type="match status" value="1"/>
</dbReference>
<dbReference type="PRINTS" id="PR00040">
    <property type="entry name" value="HTHMERR"/>
</dbReference>
<evidence type="ECO:0000313" key="10">
    <source>
        <dbReference type="Proteomes" id="UP001595693"/>
    </source>
</evidence>
<evidence type="ECO:0000256" key="3">
    <source>
        <dbReference type="ARBA" id="ARBA00023015"/>
    </source>
</evidence>
<keyword evidence="4" id="KW-0238">DNA-binding</keyword>
<dbReference type="SMART" id="SM00422">
    <property type="entry name" value="HTH_MERR"/>
    <property type="match status" value="1"/>
</dbReference>
<dbReference type="SUPFAM" id="SSF46955">
    <property type="entry name" value="Putative DNA-binding domain"/>
    <property type="match status" value="1"/>
</dbReference>
<dbReference type="Gene3D" id="1.10.1660.10">
    <property type="match status" value="1"/>
</dbReference>
<name>A0ABV8DI73_9BURK</name>